<protein>
    <submittedName>
        <fullName evidence="12">Uncharacterized protein</fullName>
    </submittedName>
</protein>
<dbReference type="GO" id="GO:0055085">
    <property type="term" value="P:transmembrane transport"/>
    <property type="evidence" value="ECO:0007669"/>
    <property type="project" value="InterPro"/>
</dbReference>
<evidence type="ECO:0000256" key="6">
    <source>
        <dbReference type="ARBA" id="ARBA00022792"/>
    </source>
</evidence>
<evidence type="ECO:0000256" key="1">
    <source>
        <dbReference type="ARBA" id="ARBA00004448"/>
    </source>
</evidence>
<accession>A0A814CSN6</accession>
<evidence type="ECO:0000256" key="11">
    <source>
        <dbReference type="RuleBase" id="RU000488"/>
    </source>
</evidence>
<dbReference type="Proteomes" id="UP000663832">
    <property type="component" value="Unassembled WGS sequence"/>
</dbReference>
<evidence type="ECO:0000256" key="9">
    <source>
        <dbReference type="ARBA" id="ARBA00023136"/>
    </source>
</evidence>
<keyword evidence="4 10" id="KW-0812">Transmembrane</keyword>
<keyword evidence="5" id="KW-0677">Repeat</keyword>
<keyword evidence="7" id="KW-1133">Transmembrane helix</keyword>
<keyword evidence="6" id="KW-0999">Mitochondrion inner membrane</keyword>
<feature type="repeat" description="Solcar" evidence="10">
    <location>
        <begin position="118"/>
        <end position="204"/>
    </location>
</feature>
<comment type="subcellular location">
    <subcellularLocation>
        <location evidence="1">Mitochondrion inner membrane</location>
        <topology evidence="1">Multi-pass membrane protein</topology>
    </subcellularLocation>
</comment>
<evidence type="ECO:0000256" key="2">
    <source>
        <dbReference type="ARBA" id="ARBA00006375"/>
    </source>
</evidence>
<evidence type="ECO:0000256" key="3">
    <source>
        <dbReference type="ARBA" id="ARBA00022448"/>
    </source>
</evidence>
<dbReference type="InterPro" id="IPR050391">
    <property type="entry name" value="Mito_Metabolite_Transporter"/>
</dbReference>
<dbReference type="InterPro" id="IPR002067">
    <property type="entry name" value="MCP"/>
</dbReference>
<evidence type="ECO:0000256" key="10">
    <source>
        <dbReference type="PROSITE-ProRule" id="PRU00282"/>
    </source>
</evidence>
<dbReference type="Gene3D" id="1.50.40.10">
    <property type="entry name" value="Mitochondrial carrier domain"/>
    <property type="match status" value="1"/>
</dbReference>
<reference evidence="12" key="1">
    <citation type="submission" date="2021-02" db="EMBL/GenBank/DDBJ databases">
        <authorList>
            <person name="Nowell W R."/>
        </authorList>
    </citation>
    <scope>NUCLEOTIDE SEQUENCE</scope>
</reference>
<keyword evidence="3 11" id="KW-0813">Transport</keyword>
<proteinExistence type="inferred from homology"/>
<evidence type="ECO:0000313" key="12">
    <source>
        <dbReference type="EMBL" id="CAF0946289.1"/>
    </source>
</evidence>
<evidence type="ECO:0000256" key="7">
    <source>
        <dbReference type="ARBA" id="ARBA00022989"/>
    </source>
</evidence>
<comment type="similarity">
    <text evidence="2 11">Belongs to the mitochondrial carrier (TC 2.A.29) family.</text>
</comment>
<dbReference type="EMBL" id="CAJNOM010000058">
    <property type="protein sequence ID" value="CAF0946289.1"/>
    <property type="molecule type" value="Genomic_DNA"/>
</dbReference>
<keyword evidence="9 10" id="KW-0472">Membrane</keyword>
<dbReference type="InterPro" id="IPR018108">
    <property type="entry name" value="MCP_transmembrane"/>
</dbReference>
<keyword evidence="8" id="KW-0496">Mitochondrion</keyword>
<comment type="caution">
    <text evidence="12">The sequence shown here is derived from an EMBL/GenBank/DDBJ whole genome shotgun (WGS) entry which is preliminary data.</text>
</comment>
<dbReference type="FunFam" id="1.50.40.10:FF:000062">
    <property type="entry name" value="mitochondrial uncoupling protein 3"/>
    <property type="match status" value="1"/>
</dbReference>
<sequence length="315" mass="35374">MNVEDISGCYVMTDWRPFLFGGLASSVAELATYPIDLTKTRLQIQGQIFDNPSQKLQYAQKKYTNMFQAAYRIGQEEGVRMLYCGISAAILRQATYGTIKIGIYQKIKRFFAEDISQEKLYINVLNGMFSGSLANAIANPTDLLKIRMQAKHPSVQGKRLFPAMAAIAKKEGIRGLWSSVIPTAQRAAIVSGVELAAYDWVKKNLIYRFNHSDTIGTHFLASFTAGFAGALASTPIDVVRTRLMNQEKLIHNLNSTSTPASYKGVMDCFAKTIKNEGFFALYKGFFPAWLRLGPWNIVFFIVFEQLKKLDKKLEN</sequence>
<dbReference type="OrthoDB" id="756301at2759"/>
<evidence type="ECO:0000256" key="5">
    <source>
        <dbReference type="ARBA" id="ARBA00022737"/>
    </source>
</evidence>
<gene>
    <name evidence="12" type="ORF">QVE165_LOCUS11953</name>
</gene>
<dbReference type="PROSITE" id="PS50920">
    <property type="entry name" value="SOLCAR"/>
    <property type="match status" value="3"/>
</dbReference>
<name>A0A814CSN6_9BILA</name>
<evidence type="ECO:0000256" key="8">
    <source>
        <dbReference type="ARBA" id="ARBA00023128"/>
    </source>
</evidence>
<feature type="repeat" description="Solcar" evidence="10">
    <location>
        <begin position="213"/>
        <end position="309"/>
    </location>
</feature>
<dbReference type="GO" id="GO:0005743">
    <property type="term" value="C:mitochondrial inner membrane"/>
    <property type="evidence" value="ECO:0007669"/>
    <property type="project" value="UniProtKB-SubCell"/>
</dbReference>
<dbReference type="Pfam" id="PF00153">
    <property type="entry name" value="Mito_carr"/>
    <property type="match status" value="3"/>
</dbReference>
<keyword evidence="13" id="KW-1185">Reference proteome</keyword>
<dbReference type="SUPFAM" id="SSF103506">
    <property type="entry name" value="Mitochondrial carrier"/>
    <property type="match status" value="1"/>
</dbReference>
<dbReference type="InterPro" id="IPR023395">
    <property type="entry name" value="MCP_dom_sf"/>
</dbReference>
<organism evidence="12 13">
    <name type="scientific">Adineta steineri</name>
    <dbReference type="NCBI Taxonomy" id="433720"/>
    <lineage>
        <taxon>Eukaryota</taxon>
        <taxon>Metazoa</taxon>
        <taxon>Spiralia</taxon>
        <taxon>Gnathifera</taxon>
        <taxon>Rotifera</taxon>
        <taxon>Eurotatoria</taxon>
        <taxon>Bdelloidea</taxon>
        <taxon>Adinetida</taxon>
        <taxon>Adinetidae</taxon>
        <taxon>Adineta</taxon>
    </lineage>
</organism>
<feature type="repeat" description="Solcar" evidence="10">
    <location>
        <begin position="16"/>
        <end position="110"/>
    </location>
</feature>
<dbReference type="PANTHER" id="PTHR45618">
    <property type="entry name" value="MITOCHONDRIAL DICARBOXYLATE CARRIER-RELATED"/>
    <property type="match status" value="1"/>
</dbReference>
<evidence type="ECO:0000256" key="4">
    <source>
        <dbReference type="ARBA" id="ARBA00022692"/>
    </source>
</evidence>
<dbReference type="PRINTS" id="PR00784">
    <property type="entry name" value="MTUNCOUPLING"/>
</dbReference>
<evidence type="ECO:0000313" key="13">
    <source>
        <dbReference type="Proteomes" id="UP000663832"/>
    </source>
</evidence>
<dbReference type="AlphaFoldDB" id="A0A814CSN6"/>